<dbReference type="PATRIC" id="fig|98804.3.peg.71"/>
<keyword evidence="1 8" id="KW-0436">Ligase</keyword>
<keyword evidence="2 8" id="KW-0547">Nucleotide-binding</keyword>
<evidence type="ECO:0000256" key="8">
    <source>
        <dbReference type="HAMAP-Rule" id="MF_02006"/>
    </source>
</evidence>
<comment type="subunit">
    <text evidence="8">Homodimer.</text>
</comment>
<reference evidence="13" key="1">
    <citation type="submission" date="2015-10" db="EMBL/GenBank/DDBJ databases">
        <authorList>
            <person name="Manzano-Marin A."/>
            <person name="Manzano-Marin A."/>
        </authorList>
    </citation>
    <scope>NUCLEOTIDE SEQUENCE [LARGE SCALE GENOMIC DNA]</scope>
    <source>
        <strain evidence="13">BTs</strain>
    </source>
</reference>
<dbReference type="InterPro" id="IPR002307">
    <property type="entry name" value="Tyr-tRNA-ligase"/>
</dbReference>
<feature type="transmembrane region" description="Helical" evidence="10">
    <location>
        <begin position="272"/>
        <end position="292"/>
    </location>
</feature>
<dbReference type="CDD" id="cd00805">
    <property type="entry name" value="TyrRS_core"/>
    <property type="match status" value="1"/>
</dbReference>
<keyword evidence="6 8" id="KW-0030">Aminoacyl-tRNA synthetase</keyword>
<evidence type="ECO:0000256" key="2">
    <source>
        <dbReference type="ARBA" id="ARBA00022741"/>
    </source>
</evidence>
<keyword evidence="10" id="KW-1133">Transmembrane helix</keyword>
<gene>
    <name evidence="8 12" type="primary">tyrS</name>
    <name evidence="12" type="ORF">BTSPAZIEG_0081</name>
</gene>
<dbReference type="PANTHER" id="PTHR11766:SF0">
    <property type="entry name" value="TYROSINE--TRNA LIGASE, MITOCHONDRIAL"/>
    <property type="match status" value="1"/>
</dbReference>
<dbReference type="PANTHER" id="PTHR11766">
    <property type="entry name" value="TYROSYL-TRNA SYNTHETASE"/>
    <property type="match status" value="1"/>
</dbReference>
<evidence type="ECO:0000256" key="7">
    <source>
        <dbReference type="ARBA" id="ARBA00048248"/>
    </source>
</evidence>
<dbReference type="InterPro" id="IPR002942">
    <property type="entry name" value="S4_RNA-bd"/>
</dbReference>
<dbReference type="GO" id="GO:0005524">
    <property type="term" value="F:ATP binding"/>
    <property type="evidence" value="ECO:0007669"/>
    <property type="project" value="UniProtKB-UniRule"/>
</dbReference>
<dbReference type="Gene3D" id="3.40.50.620">
    <property type="entry name" value="HUPs"/>
    <property type="match status" value="1"/>
</dbReference>
<dbReference type="SUPFAM" id="SSF52374">
    <property type="entry name" value="Nucleotidylyl transferase"/>
    <property type="match status" value="1"/>
</dbReference>
<dbReference type="GO" id="GO:0006437">
    <property type="term" value="P:tyrosyl-tRNA aminoacylation"/>
    <property type="evidence" value="ECO:0007669"/>
    <property type="project" value="UniProtKB-UniRule"/>
</dbReference>
<keyword evidence="3 8" id="KW-0067">ATP-binding</keyword>
<dbReference type="OrthoDB" id="9804243at2"/>
<dbReference type="AlphaFoldDB" id="A0A160SWD2"/>
<dbReference type="PROSITE" id="PS50889">
    <property type="entry name" value="S4"/>
    <property type="match status" value="1"/>
</dbReference>
<keyword evidence="10" id="KW-0472">Membrane</keyword>
<comment type="catalytic activity">
    <reaction evidence="7 8">
        <text>tRNA(Tyr) + L-tyrosine + ATP = L-tyrosyl-tRNA(Tyr) + AMP + diphosphate + H(+)</text>
        <dbReference type="Rhea" id="RHEA:10220"/>
        <dbReference type="Rhea" id="RHEA-COMP:9706"/>
        <dbReference type="Rhea" id="RHEA-COMP:9707"/>
        <dbReference type="ChEBI" id="CHEBI:15378"/>
        <dbReference type="ChEBI" id="CHEBI:30616"/>
        <dbReference type="ChEBI" id="CHEBI:33019"/>
        <dbReference type="ChEBI" id="CHEBI:58315"/>
        <dbReference type="ChEBI" id="CHEBI:78442"/>
        <dbReference type="ChEBI" id="CHEBI:78536"/>
        <dbReference type="ChEBI" id="CHEBI:456215"/>
        <dbReference type="EC" id="6.1.1.1"/>
    </reaction>
</comment>
<dbReference type="PRINTS" id="PR01040">
    <property type="entry name" value="TRNASYNTHTYR"/>
</dbReference>
<dbReference type="NCBIfam" id="TIGR00234">
    <property type="entry name" value="tyrS"/>
    <property type="match status" value="1"/>
</dbReference>
<dbReference type="CDD" id="cd00165">
    <property type="entry name" value="S4"/>
    <property type="match status" value="1"/>
</dbReference>
<sequence length="427" mass="50076">MKYEHDCLNLLKKRGLIFQISNELSLQNYIFQKKIFLYCGFDPTADSLHLGHLLPIICLKIFQKYGHTPYILIGGGTCLIGDPSFKKGIRKKIDLERIKYNQKKIKNQLSFFFPKKNDVNDIHFLNNNSWLQNMNFFYFLENIGKYFSVNSMMNRESVKKRLEDKNFGLSFTEFTYSLLQAYDFYHLYKTYGIILQIGGSDQWGNMISGIHLINKIYQKQVFSLTTPLFTKFNGEKFGKTETGTIWLDSKKTSPYSFYQFWRNLPDNTVDRAFQLFLVFGITISIFVPINNLKFKDIIEKKIFLAENMTLFVHGQGNLLAVQRIVQCLFHRGDLSVLTEIDFLQLLQDGIPSYSNLEFCKLPELLVKIKLAPSRYQARVMILSGAIQVNRKIQKDINFLCSDHDIFFKKFTLICRGKKHYVLIHWKK</sequence>
<dbReference type="EMBL" id="LN890285">
    <property type="protein sequence ID" value="CUR53062.1"/>
    <property type="molecule type" value="Genomic_DNA"/>
</dbReference>
<accession>A0A160SWD2</accession>
<evidence type="ECO:0000256" key="4">
    <source>
        <dbReference type="ARBA" id="ARBA00022884"/>
    </source>
</evidence>
<dbReference type="Gene3D" id="3.10.290.10">
    <property type="entry name" value="RNA-binding S4 domain"/>
    <property type="match status" value="1"/>
</dbReference>
<dbReference type="InterPro" id="IPR036986">
    <property type="entry name" value="S4_RNA-bd_sf"/>
</dbReference>
<dbReference type="PROSITE" id="PS00178">
    <property type="entry name" value="AA_TRNA_LIGASE_I"/>
    <property type="match status" value="1"/>
</dbReference>
<feature type="domain" description="RNA-binding S4" evidence="11">
    <location>
        <begin position="359"/>
        <end position="421"/>
    </location>
</feature>
<dbReference type="InterPro" id="IPR001412">
    <property type="entry name" value="aa-tRNA-synth_I_CS"/>
</dbReference>
<feature type="short sequence motif" description="'KMSKS' region" evidence="8">
    <location>
        <begin position="236"/>
        <end position="240"/>
    </location>
</feature>
<evidence type="ECO:0000256" key="6">
    <source>
        <dbReference type="ARBA" id="ARBA00023146"/>
    </source>
</evidence>
<feature type="binding site" evidence="8">
    <location>
        <position position="38"/>
    </location>
    <ligand>
        <name>L-tyrosine</name>
        <dbReference type="ChEBI" id="CHEBI:58315"/>
    </ligand>
</feature>
<evidence type="ECO:0000313" key="13">
    <source>
        <dbReference type="Proteomes" id="UP000243633"/>
    </source>
</evidence>
<keyword evidence="10" id="KW-0812">Transmembrane</keyword>
<feature type="binding site" evidence="8">
    <location>
        <position position="176"/>
    </location>
    <ligand>
        <name>L-tyrosine</name>
        <dbReference type="ChEBI" id="CHEBI:58315"/>
    </ligand>
</feature>
<dbReference type="GO" id="GO:0003723">
    <property type="term" value="F:RNA binding"/>
    <property type="evidence" value="ECO:0007669"/>
    <property type="project" value="UniProtKB-KW"/>
</dbReference>
<evidence type="ECO:0000256" key="5">
    <source>
        <dbReference type="ARBA" id="ARBA00022917"/>
    </source>
</evidence>
<name>A0A160SWD2_BUCTT</name>
<dbReference type="InterPro" id="IPR024088">
    <property type="entry name" value="Tyr-tRNA-ligase_bac-type"/>
</dbReference>
<protein>
    <recommendedName>
        <fullName evidence="8">Tyrosine--tRNA ligase</fullName>
        <ecNumber evidence="8">6.1.1.1</ecNumber>
    </recommendedName>
    <alternativeName>
        <fullName evidence="8">Tyrosyl-tRNA synthetase</fullName>
        <shortName evidence="8">TyrRS</shortName>
    </alternativeName>
</protein>
<proteinExistence type="inferred from homology"/>
<dbReference type="SUPFAM" id="SSF55174">
    <property type="entry name" value="Alpha-L RNA-binding motif"/>
    <property type="match status" value="1"/>
</dbReference>
<dbReference type="InterPro" id="IPR014729">
    <property type="entry name" value="Rossmann-like_a/b/a_fold"/>
</dbReference>
<evidence type="ECO:0000256" key="1">
    <source>
        <dbReference type="ARBA" id="ARBA00022598"/>
    </source>
</evidence>
<evidence type="ECO:0000259" key="11">
    <source>
        <dbReference type="SMART" id="SM00363"/>
    </source>
</evidence>
<dbReference type="InterPro" id="IPR024107">
    <property type="entry name" value="Tyr-tRNA-ligase_bac_1"/>
</dbReference>
<comment type="subcellular location">
    <subcellularLocation>
        <location evidence="8">Cytoplasm</location>
    </subcellularLocation>
</comment>
<keyword evidence="13" id="KW-1185">Reference proteome</keyword>
<organism evidence="12 13">
    <name type="scientific">Buchnera aphidicola subsp. Tuberolachnus salignus</name>
    <dbReference type="NCBI Taxonomy" id="98804"/>
    <lineage>
        <taxon>Bacteria</taxon>
        <taxon>Pseudomonadati</taxon>
        <taxon>Pseudomonadota</taxon>
        <taxon>Gammaproteobacteria</taxon>
        <taxon>Enterobacterales</taxon>
        <taxon>Erwiniaceae</taxon>
        <taxon>Buchnera</taxon>
    </lineage>
</organism>
<evidence type="ECO:0000313" key="12">
    <source>
        <dbReference type="EMBL" id="CUR53062.1"/>
    </source>
</evidence>
<dbReference type="EC" id="6.1.1.1" evidence="8"/>
<feature type="binding site" evidence="8">
    <location>
        <position position="180"/>
    </location>
    <ligand>
        <name>L-tyrosine</name>
        <dbReference type="ChEBI" id="CHEBI:58315"/>
    </ligand>
</feature>
<dbReference type="Pfam" id="PF22421">
    <property type="entry name" value="SYY_C-terminal"/>
    <property type="match status" value="1"/>
</dbReference>
<dbReference type="Proteomes" id="UP000243633">
    <property type="component" value="Chromosome 1"/>
</dbReference>
<dbReference type="InterPro" id="IPR002305">
    <property type="entry name" value="aa-tRNA-synth_Ic"/>
</dbReference>
<dbReference type="GO" id="GO:0004831">
    <property type="term" value="F:tyrosine-tRNA ligase activity"/>
    <property type="evidence" value="ECO:0007669"/>
    <property type="project" value="UniProtKB-UniRule"/>
</dbReference>
<dbReference type="InterPro" id="IPR054608">
    <property type="entry name" value="SYY-like_C"/>
</dbReference>
<keyword evidence="5 8" id="KW-0648">Protein biosynthesis</keyword>
<comment type="similarity">
    <text evidence="8">Belongs to the class-I aminoacyl-tRNA synthetase family. TyrS type 1 subfamily.</text>
</comment>
<dbReference type="RefSeq" id="WP_075472373.1">
    <property type="nucleotide sequence ID" value="NZ_CP135003.1"/>
</dbReference>
<dbReference type="GO" id="GO:0005829">
    <property type="term" value="C:cytosol"/>
    <property type="evidence" value="ECO:0007669"/>
    <property type="project" value="TreeGrafter"/>
</dbReference>
<feature type="short sequence motif" description="'HIGH' region" evidence="8">
    <location>
        <begin position="43"/>
        <end position="52"/>
    </location>
</feature>
<evidence type="ECO:0000256" key="10">
    <source>
        <dbReference type="SAM" id="Phobius"/>
    </source>
</evidence>
<dbReference type="STRING" id="98804.BTSPAZIEG_0081"/>
<keyword evidence="4 9" id="KW-0694">RNA-binding</keyword>
<dbReference type="HAMAP" id="MF_02006">
    <property type="entry name" value="Tyr_tRNA_synth_type1"/>
    <property type="match status" value="1"/>
</dbReference>
<feature type="binding site" evidence="8">
    <location>
        <position position="239"/>
    </location>
    <ligand>
        <name>ATP</name>
        <dbReference type="ChEBI" id="CHEBI:30616"/>
    </ligand>
</feature>
<dbReference type="SMART" id="SM00363">
    <property type="entry name" value="S4"/>
    <property type="match status" value="1"/>
</dbReference>
<comment type="function">
    <text evidence="8">Catalyzes the attachment of tyrosine to tRNA(Tyr) in a two-step reaction: tyrosine is first activated by ATP to form Tyr-AMP and then transferred to the acceptor end of tRNA(Tyr).</text>
</comment>
<dbReference type="Pfam" id="PF00579">
    <property type="entry name" value="tRNA-synt_1b"/>
    <property type="match status" value="1"/>
</dbReference>
<evidence type="ECO:0000256" key="9">
    <source>
        <dbReference type="PROSITE-ProRule" id="PRU00182"/>
    </source>
</evidence>
<evidence type="ECO:0000256" key="3">
    <source>
        <dbReference type="ARBA" id="ARBA00022840"/>
    </source>
</evidence>
<dbReference type="Gene3D" id="1.10.240.10">
    <property type="entry name" value="Tyrosyl-Transfer RNA Synthetase"/>
    <property type="match status" value="1"/>
</dbReference>
<keyword evidence="8" id="KW-0963">Cytoplasm</keyword>